<evidence type="ECO:0000256" key="10">
    <source>
        <dbReference type="ARBA" id="ARBA00022777"/>
    </source>
</evidence>
<protein>
    <recommendedName>
        <fullName evidence="15 16">Type III pantothenate kinase</fullName>
        <ecNumber evidence="6 16">2.7.1.33</ecNumber>
    </recommendedName>
    <alternativeName>
        <fullName evidence="16">PanK-III</fullName>
    </alternativeName>
    <alternativeName>
        <fullName evidence="16">Pantothenic acid kinase</fullName>
    </alternativeName>
</protein>
<comment type="catalytic activity">
    <reaction evidence="1 16">
        <text>(R)-pantothenate + ATP = (R)-4'-phosphopantothenate + ADP + H(+)</text>
        <dbReference type="Rhea" id="RHEA:16373"/>
        <dbReference type="ChEBI" id="CHEBI:10986"/>
        <dbReference type="ChEBI" id="CHEBI:15378"/>
        <dbReference type="ChEBI" id="CHEBI:29032"/>
        <dbReference type="ChEBI" id="CHEBI:30616"/>
        <dbReference type="ChEBI" id="CHEBI:456216"/>
        <dbReference type="EC" id="2.7.1.33"/>
    </reaction>
</comment>
<evidence type="ECO:0000256" key="15">
    <source>
        <dbReference type="ARBA" id="ARBA00040883"/>
    </source>
</evidence>
<dbReference type="InterPro" id="IPR004619">
    <property type="entry name" value="Type_III_PanK"/>
</dbReference>
<dbReference type="AlphaFoldDB" id="A0A7W5ZLQ8"/>
<feature type="binding site" evidence="16">
    <location>
        <begin position="96"/>
        <end position="99"/>
    </location>
    <ligand>
        <name>substrate</name>
    </ligand>
</feature>
<reference evidence="17 18" key="1">
    <citation type="submission" date="2020-08" db="EMBL/GenBank/DDBJ databases">
        <title>Genomic Encyclopedia of Type Strains, Phase IV (KMG-IV): sequencing the most valuable type-strain genomes for metagenomic binning, comparative biology and taxonomic classification.</title>
        <authorList>
            <person name="Goeker M."/>
        </authorList>
    </citation>
    <scope>NUCLEOTIDE SEQUENCE [LARGE SCALE GENOMIC DNA]</scope>
    <source>
        <strain evidence="17 18">DSM 17976</strain>
    </source>
</reference>
<keyword evidence="18" id="KW-1185">Reference proteome</keyword>
<keyword evidence="11 16" id="KW-0067">ATP-binding</keyword>
<comment type="subcellular location">
    <subcellularLocation>
        <location evidence="3 16">Cytoplasm</location>
    </subcellularLocation>
</comment>
<gene>
    <name evidence="16" type="primary">coaX</name>
    <name evidence="17" type="ORF">FHS57_003549</name>
</gene>
<evidence type="ECO:0000313" key="18">
    <source>
        <dbReference type="Proteomes" id="UP000541352"/>
    </source>
</evidence>
<dbReference type="UniPathway" id="UPA00241">
    <property type="reaction ID" value="UER00352"/>
</dbReference>
<keyword evidence="9 16" id="KW-0547">Nucleotide-binding</keyword>
<dbReference type="HAMAP" id="MF_01274">
    <property type="entry name" value="Pantothen_kinase_3"/>
    <property type="match status" value="1"/>
</dbReference>
<comment type="cofactor">
    <cofactor evidence="2">
        <name>K(+)</name>
        <dbReference type="ChEBI" id="CHEBI:29103"/>
    </cofactor>
</comment>
<keyword evidence="7 16" id="KW-0963">Cytoplasm</keyword>
<dbReference type="GO" id="GO:0005524">
    <property type="term" value="F:ATP binding"/>
    <property type="evidence" value="ECO:0007669"/>
    <property type="project" value="UniProtKB-UniRule"/>
</dbReference>
<keyword evidence="13 16" id="KW-0173">Coenzyme A biosynthesis</keyword>
<comment type="cofactor">
    <cofactor evidence="16">
        <name>NH4(+)</name>
        <dbReference type="ChEBI" id="CHEBI:28938"/>
    </cofactor>
    <cofactor evidence="16">
        <name>K(+)</name>
        <dbReference type="ChEBI" id="CHEBI:29103"/>
    </cofactor>
    <text evidence="16">A monovalent cation. Ammonium or potassium.</text>
</comment>
<dbReference type="Pfam" id="PF03309">
    <property type="entry name" value="Pan_kinase"/>
    <property type="match status" value="1"/>
</dbReference>
<evidence type="ECO:0000313" key="17">
    <source>
        <dbReference type="EMBL" id="MBB3839540.1"/>
    </source>
</evidence>
<evidence type="ECO:0000256" key="3">
    <source>
        <dbReference type="ARBA" id="ARBA00004496"/>
    </source>
</evidence>
<dbReference type="SUPFAM" id="SSF53067">
    <property type="entry name" value="Actin-like ATPase domain"/>
    <property type="match status" value="2"/>
</dbReference>
<evidence type="ECO:0000256" key="14">
    <source>
        <dbReference type="ARBA" id="ARBA00038036"/>
    </source>
</evidence>
<evidence type="ECO:0000256" key="12">
    <source>
        <dbReference type="ARBA" id="ARBA00022958"/>
    </source>
</evidence>
<evidence type="ECO:0000256" key="9">
    <source>
        <dbReference type="ARBA" id="ARBA00022741"/>
    </source>
</evidence>
<evidence type="ECO:0000256" key="2">
    <source>
        <dbReference type="ARBA" id="ARBA00001958"/>
    </source>
</evidence>
<dbReference type="InterPro" id="IPR043129">
    <property type="entry name" value="ATPase_NBD"/>
</dbReference>
<proteinExistence type="inferred from homology"/>
<dbReference type="Proteomes" id="UP000541352">
    <property type="component" value="Unassembled WGS sequence"/>
</dbReference>
<evidence type="ECO:0000256" key="4">
    <source>
        <dbReference type="ARBA" id="ARBA00005225"/>
    </source>
</evidence>
<evidence type="ECO:0000256" key="6">
    <source>
        <dbReference type="ARBA" id="ARBA00012102"/>
    </source>
</evidence>
<dbReference type="GO" id="GO:0015937">
    <property type="term" value="P:coenzyme A biosynthetic process"/>
    <property type="evidence" value="ECO:0007669"/>
    <property type="project" value="UniProtKB-UniRule"/>
</dbReference>
<evidence type="ECO:0000256" key="13">
    <source>
        <dbReference type="ARBA" id="ARBA00022993"/>
    </source>
</evidence>
<dbReference type="NCBIfam" id="TIGR00671">
    <property type="entry name" value="baf"/>
    <property type="match status" value="1"/>
</dbReference>
<accession>A0A7W5ZLQ8</accession>
<dbReference type="Gene3D" id="3.30.420.40">
    <property type="match status" value="1"/>
</dbReference>
<evidence type="ECO:0000256" key="5">
    <source>
        <dbReference type="ARBA" id="ARBA00011738"/>
    </source>
</evidence>
<evidence type="ECO:0000256" key="1">
    <source>
        <dbReference type="ARBA" id="ARBA00001206"/>
    </source>
</evidence>
<dbReference type="GO" id="GO:0046872">
    <property type="term" value="F:metal ion binding"/>
    <property type="evidence" value="ECO:0007669"/>
    <property type="project" value="UniProtKB-KW"/>
</dbReference>
<dbReference type="EC" id="2.7.1.33" evidence="6 16"/>
<comment type="function">
    <text evidence="16">Catalyzes the phosphorylation of pantothenate (Pan), the first step in CoA biosynthesis.</text>
</comment>
<comment type="pathway">
    <text evidence="4 16">Cofactor biosynthesis; coenzyme A biosynthesis; CoA from (R)-pantothenate: step 1/5.</text>
</comment>
<evidence type="ECO:0000256" key="8">
    <source>
        <dbReference type="ARBA" id="ARBA00022679"/>
    </source>
</evidence>
<dbReference type="RefSeq" id="WP_183975908.1">
    <property type="nucleotide sequence ID" value="NZ_JACIBY010000007.1"/>
</dbReference>
<dbReference type="EMBL" id="JACIBY010000007">
    <property type="protein sequence ID" value="MBB3839540.1"/>
    <property type="molecule type" value="Genomic_DNA"/>
</dbReference>
<organism evidence="17 18">
    <name type="scientific">Runella defluvii</name>
    <dbReference type="NCBI Taxonomy" id="370973"/>
    <lineage>
        <taxon>Bacteria</taxon>
        <taxon>Pseudomonadati</taxon>
        <taxon>Bacteroidota</taxon>
        <taxon>Cytophagia</taxon>
        <taxon>Cytophagales</taxon>
        <taxon>Spirosomataceae</taxon>
        <taxon>Runella</taxon>
    </lineage>
</organism>
<keyword evidence="8 16" id="KW-0808">Transferase</keyword>
<feature type="binding site" evidence="16">
    <location>
        <position position="119"/>
    </location>
    <ligand>
        <name>K(+)</name>
        <dbReference type="ChEBI" id="CHEBI:29103"/>
    </ligand>
</feature>
<comment type="similarity">
    <text evidence="14 16">Belongs to the type III pantothenate kinase family.</text>
</comment>
<evidence type="ECO:0000256" key="16">
    <source>
        <dbReference type="HAMAP-Rule" id="MF_01274"/>
    </source>
</evidence>
<feature type="active site" description="Proton acceptor" evidence="16">
    <location>
        <position position="98"/>
    </location>
</feature>
<sequence length="252" mass="27630">MGKTKRNAAVDVGNTFAKIGWFEGEKLTETVSKIPIDTLETHLRANPPAYAIFSSTSQDTTKYTDLLREFGVTSFQLTPTLALPIEKNYDTPNTLGADRVAAAVGAKVLFPNDHCLVIDMGTCVTYDWVSATGVFEGGIISPGFRMRFQAMNAFTKRLPLIEINSTDFQVPSLVGKSTRTAMESGAFNGLLAEMQGFIERYRSERGECQVLLCGGDAPLFENSLKNRIFAAPNVVLTGLNRILQYNINLQNA</sequence>
<dbReference type="PANTHER" id="PTHR34265">
    <property type="entry name" value="TYPE III PANTOTHENATE KINASE"/>
    <property type="match status" value="1"/>
</dbReference>
<dbReference type="CDD" id="cd24015">
    <property type="entry name" value="ASKHA_NBD_PanK-III"/>
    <property type="match status" value="1"/>
</dbReference>
<comment type="caution">
    <text evidence="17">The sequence shown here is derived from an EMBL/GenBank/DDBJ whole genome shotgun (WGS) entry which is preliminary data.</text>
</comment>
<comment type="subunit">
    <text evidence="5 16">Homodimer.</text>
</comment>
<name>A0A7W5ZLQ8_9BACT</name>
<dbReference type="PANTHER" id="PTHR34265:SF1">
    <property type="entry name" value="TYPE III PANTOTHENATE KINASE"/>
    <property type="match status" value="1"/>
</dbReference>
<feature type="binding site" evidence="16">
    <location>
        <position position="89"/>
    </location>
    <ligand>
        <name>substrate</name>
    </ligand>
</feature>
<evidence type="ECO:0000256" key="11">
    <source>
        <dbReference type="ARBA" id="ARBA00022840"/>
    </source>
</evidence>
<evidence type="ECO:0000256" key="7">
    <source>
        <dbReference type="ARBA" id="ARBA00022490"/>
    </source>
</evidence>
<keyword evidence="10 16" id="KW-0418">Kinase</keyword>
<feature type="binding site" evidence="16">
    <location>
        <begin position="11"/>
        <end position="18"/>
    </location>
    <ligand>
        <name>ATP</name>
        <dbReference type="ChEBI" id="CHEBI:30616"/>
    </ligand>
</feature>
<dbReference type="GO" id="GO:0005737">
    <property type="term" value="C:cytoplasm"/>
    <property type="evidence" value="ECO:0007669"/>
    <property type="project" value="UniProtKB-SubCell"/>
</dbReference>
<feature type="binding site" evidence="16">
    <location>
        <position position="178"/>
    </location>
    <ligand>
        <name>substrate</name>
    </ligand>
</feature>
<dbReference type="GO" id="GO:0004594">
    <property type="term" value="F:pantothenate kinase activity"/>
    <property type="evidence" value="ECO:0007669"/>
    <property type="project" value="UniProtKB-UniRule"/>
</dbReference>
<keyword evidence="12 16" id="KW-0630">Potassium</keyword>
<feature type="binding site" evidence="16">
    <location>
        <position position="122"/>
    </location>
    <ligand>
        <name>ATP</name>
        <dbReference type="ChEBI" id="CHEBI:30616"/>
    </ligand>
</feature>
<keyword evidence="16" id="KW-0479">Metal-binding</keyword>